<evidence type="ECO:0000313" key="1">
    <source>
        <dbReference type="EMBL" id="VAV87724.1"/>
    </source>
</evidence>
<sequence>MAIADEINKLREEFDGCSLVAFADLSSKMVLLTSSLKKIPQENLDHLCAEAAIMFKGATAKLNKDATPITALVADGDNTNIYLQNEAGSDDVLCCICGPDVDLNAFLTSAQARLDQIMPGGE</sequence>
<proteinExistence type="predicted"/>
<accession>A0A3B0R2P5</accession>
<organism evidence="1">
    <name type="scientific">hydrothermal vent metagenome</name>
    <dbReference type="NCBI Taxonomy" id="652676"/>
    <lineage>
        <taxon>unclassified sequences</taxon>
        <taxon>metagenomes</taxon>
        <taxon>ecological metagenomes</taxon>
    </lineage>
</organism>
<dbReference type="EMBL" id="UOEG01000013">
    <property type="protein sequence ID" value="VAV87724.1"/>
    <property type="molecule type" value="Genomic_DNA"/>
</dbReference>
<reference evidence="1" key="1">
    <citation type="submission" date="2018-06" db="EMBL/GenBank/DDBJ databases">
        <authorList>
            <person name="Zhirakovskaya E."/>
        </authorList>
    </citation>
    <scope>NUCLEOTIDE SEQUENCE</scope>
</reference>
<evidence type="ECO:0008006" key="2">
    <source>
        <dbReference type="Google" id="ProtNLM"/>
    </source>
</evidence>
<protein>
    <recommendedName>
        <fullName evidence="2">Roadblock/LAMTOR2 domain-containing protein</fullName>
    </recommendedName>
</protein>
<name>A0A3B0R2P5_9ZZZZ</name>
<dbReference type="AlphaFoldDB" id="A0A3B0R2P5"/>
<gene>
    <name evidence="1" type="ORF">MNBD_ALPHA07-1603</name>
</gene>